<dbReference type="EMBL" id="BQNB010016790">
    <property type="protein sequence ID" value="GJT55816.1"/>
    <property type="molecule type" value="Genomic_DNA"/>
</dbReference>
<proteinExistence type="inferred from homology"/>
<dbReference type="InterPro" id="IPR038765">
    <property type="entry name" value="Papain-like_cys_pep_sf"/>
</dbReference>
<dbReference type="Proteomes" id="UP001151760">
    <property type="component" value="Unassembled WGS sequence"/>
</dbReference>
<dbReference type="Pfam" id="PF02902">
    <property type="entry name" value="Peptidase_C48"/>
    <property type="match status" value="1"/>
</dbReference>
<accession>A0ABQ5EXN9</accession>
<keyword evidence="3" id="KW-0378">Hydrolase</keyword>
<sequence length="466" mass="53754">MEIVLVAPSTPVLRSSTRGSSNSKSVHTCVRTEVRHKVHVPTEVRSFVNKEEVRTQAVNQEDLLERVVLPQTVKDQQQMIVDLQRRLLSNCNDVSDNFPVDGLDHQSMEGVSHCTSVDHISQRLNEVDESVSIDGLIRLQSQDVDHTSKESLIVDDNDFKVKDNKEAYFLSTQQDVGGSESMNVDQPYLVKNVKDVDKSDINTVVVHFQRQKFPGKVLLSPYVPLQSTEVKCKKRRRELKLNKSKRVVKTIVDSDGNEIQLLLWTEDLTRSLNAPKRTVTVPEPVMSLFRDKNRMELRWTFPGVEEGHVVQMDFWEKLVDRSHTKRGCLSSDAMASPYLSDILSRYEYPLYYADGVKYGLPWFANNVEKVYFPINEKKSHWVLAKLDIFSGVITIYDTLGAPPCGIETCHFWLDLRQKFEFHIPLYLDNAEVMSHKIPLEVDAPIDFALAYRERMIEFYWKYKMLL</sequence>
<comment type="similarity">
    <text evidence="1">Belongs to the peptidase C48 family.</text>
</comment>
<evidence type="ECO:0000256" key="3">
    <source>
        <dbReference type="ARBA" id="ARBA00022801"/>
    </source>
</evidence>
<reference evidence="5" key="2">
    <citation type="submission" date="2022-01" db="EMBL/GenBank/DDBJ databases">
        <authorList>
            <person name="Yamashiro T."/>
            <person name="Shiraishi A."/>
            <person name="Satake H."/>
            <person name="Nakayama K."/>
        </authorList>
    </citation>
    <scope>NUCLEOTIDE SEQUENCE</scope>
</reference>
<dbReference type="SUPFAM" id="SSF54001">
    <property type="entry name" value="Cysteine proteinases"/>
    <property type="match status" value="1"/>
</dbReference>
<evidence type="ECO:0000259" key="4">
    <source>
        <dbReference type="Pfam" id="PF02902"/>
    </source>
</evidence>
<protein>
    <submittedName>
        <fullName evidence="5">Ulp1 protease family, C-terminal catalytic domain-containing protein</fullName>
    </submittedName>
</protein>
<keyword evidence="2 5" id="KW-0645">Protease</keyword>
<dbReference type="GO" id="GO:0006508">
    <property type="term" value="P:proteolysis"/>
    <property type="evidence" value="ECO:0007669"/>
    <property type="project" value="UniProtKB-KW"/>
</dbReference>
<comment type="caution">
    <text evidence="5">The sequence shown here is derived from an EMBL/GenBank/DDBJ whole genome shotgun (WGS) entry which is preliminary data.</text>
</comment>
<evidence type="ECO:0000313" key="5">
    <source>
        <dbReference type="EMBL" id="GJT55816.1"/>
    </source>
</evidence>
<evidence type="ECO:0000313" key="6">
    <source>
        <dbReference type="Proteomes" id="UP001151760"/>
    </source>
</evidence>
<dbReference type="GO" id="GO:0008233">
    <property type="term" value="F:peptidase activity"/>
    <property type="evidence" value="ECO:0007669"/>
    <property type="project" value="UniProtKB-KW"/>
</dbReference>
<keyword evidence="6" id="KW-1185">Reference proteome</keyword>
<gene>
    <name evidence="5" type="ORF">Tco_0990870</name>
</gene>
<evidence type="ECO:0000256" key="1">
    <source>
        <dbReference type="ARBA" id="ARBA00005234"/>
    </source>
</evidence>
<dbReference type="Gene3D" id="3.40.395.10">
    <property type="entry name" value="Adenoviral Proteinase, Chain A"/>
    <property type="match status" value="1"/>
</dbReference>
<organism evidence="5 6">
    <name type="scientific">Tanacetum coccineum</name>
    <dbReference type="NCBI Taxonomy" id="301880"/>
    <lineage>
        <taxon>Eukaryota</taxon>
        <taxon>Viridiplantae</taxon>
        <taxon>Streptophyta</taxon>
        <taxon>Embryophyta</taxon>
        <taxon>Tracheophyta</taxon>
        <taxon>Spermatophyta</taxon>
        <taxon>Magnoliopsida</taxon>
        <taxon>eudicotyledons</taxon>
        <taxon>Gunneridae</taxon>
        <taxon>Pentapetalae</taxon>
        <taxon>asterids</taxon>
        <taxon>campanulids</taxon>
        <taxon>Asterales</taxon>
        <taxon>Asteraceae</taxon>
        <taxon>Asteroideae</taxon>
        <taxon>Anthemideae</taxon>
        <taxon>Anthemidinae</taxon>
        <taxon>Tanacetum</taxon>
    </lineage>
</organism>
<reference evidence="5" key="1">
    <citation type="journal article" date="2022" name="Int. J. Mol. Sci.">
        <title>Draft Genome of Tanacetum Coccineum: Genomic Comparison of Closely Related Tanacetum-Family Plants.</title>
        <authorList>
            <person name="Yamashiro T."/>
            <person name="Shiraishi A."/>
            <person name="Nakayama K."/>
            <person name="Satake H."/>
        </authorList>
    </citation>
    <scope>NUCLEOTIDE SEQUENCE</scope>
</reference>
<evidence type="ECO:0000256" key="2">
    <source>
        <dbReference type="ARBA" id="ARBA00022670"/>
    </source>
</evidence>
<feature type="domain" description="Ubiquitin-like protease family profile" evidence="4">
    <location>
        <begin position="366"/>
        <end position="402"/>
    </location>
</feature>
<dbReference type="InterPro" id="IPR003653">
    <property type="entry name" value="Peptidase_C48_C"/>
</dbReference>
<name>A0ABQ5EXN9_9ASTR</name>